<reference evidence="10" key="1">
    <citation type="submission" date="2008-08" db="EMBL/GenBank/DDBJ databases">
        <title>Insights into the genome sequence of a free-living kinetoplastid: Bodo saltans (Kinetoplastida: Euglenozoa).</title>
        <authorList>
            <person name="Jackson A.P."/>
            <person name="Quail M.A."/>
            <person name="Berriman M."/>
        </authorList>
    </citation>
    <scope>NUCLEOTIDE SEQUENCE</scope>
    <source>
        <strain evidence="10">Lake Konstanz</strain>
    </source>
</reference>
<name>B6DTE5_BODSA</name>
<dbReference type="GO" id="GO:0005524">
    <property type="term" value="F:ATP binding"/>
    <property type="evidence" value="ECO:0007669"/>
    <property type="project" value="UniProtKB-UniRule"/>
</dbReference>
<evidence type="ECO:0000256" key="4">
    <source>
        <dbReference type="ARBA" id="ARBA00022741"/>
    </source>
</evidence>
<protein>
    <submittedName>
        <fullName evidence="10">Serine-threonine kinase</fullName>
    </submittedName>
    <submittedName>
        <fullName evidence="11">Serine-threonine protein kinase, putative</fullName>
    </submittedName>
</protein>
<keyword evidence="6 7" id="KW-0067">ATP-binding</keyword>
<dbReference type="CDD" id="cd14137">
    <property type="entry name" value="STKc_GSK3"/>
    <property type="match status" value="1"/>
</dbReference>
<keyword evidence="3" id="KW-0808">Transferase</keyword>
<dbReference type="EMBL" id="CYKH01001645">
    <property type="protein sequence ID" value="CUG88468.1"/>
    <property type="molecule type" value="Genomic_DNA"/>
</dbReference>
<dbReference type="PANTHER" id="PTHR24057:SF0">
    <property type="entry name" value="PROTEIN KINASE SHAGGY-RELATED"/>
    <property type="match status" value="1"/>
</dbReference>
<accession>B6DTE5</accession>
<evidence type="ECO:0000313" key="10">
    <source>
        <dbReference type="EMBL" id="ACI15987.1"/>
    </source>
</evidence>
<dbReference type="InterPro" id="IPR039192">
    <property type="entry name" value="STKc_GSK3"/>
</dbReference>
<keyword evidence="2 8" id="KW-0723">Serine/threonine-protein kinase</keyword>
<dbReference type="EMBL" id="FJ168552">
    <property type="protein sequence ID" value="ACI15987.1"/>
    <property type="molecule type" value="Genomic_DNA"/>
</dbReference>
<dbReference type="VEuPathDB" id="TriTrypDB:BSAL_15560"/>
<dbReference type="FunFam" id="1.10.510.10:FF:000082">
    <property type="entry name" value="Shaggy-related protein kinase kappa"/>
    <property type="match status" value="1"/>
</dbReference>
<gene>
    <name evidence="11" type="ORF">BSAL_15560</name>
</gene>
<dbReference type="PROSITE" id="PS00108">
    <property type="entry name" value="PROTEIN_KINASE_ST"/>
    <property type="match status" value="1"/>
</dbReference>
<evidence type="ECO:0000256" key="6">
    <source>
        <dbReference type="ARBA" id="ARBA00022840"/>
    </source>
</evidence>
<dbReference type="GO" id="GO:0030154">
    <property type="term" value="P:cell differentiation"/>
    <property type="evidence" value="ECO:0007669"/>
    <property type="project" value="TreeGrafter"/>
</dbReference>
<evidence type="ECO:0000256" key="3">
    <source>
        <dbReference type="ARBA" id="ARBA00022679"/>
    </source>
</evidence>
<dbReference type="GO" id="GO:0004674">
    <property type="term" value="F:protein serine/threonine kinase activity"/>
    <property type="evidence" value="ECO:0007669"/>
    <property type="project" value="UniProtKB-KW"/>
</dbReference>
<evidence type="ECO:0000313" key="11">
    <source>
        <dbReference type="EMBL" id="CUG88468.1"/>
    </source>
</evidence>
<dbReference type="InterPro" id="IPR000719">
    <property type="entry name" value="Prot_kinase_dom"/>
</dbReference>
<dbReference type="OMA" id="LKPHPWS"/>
<evidence type="ECO:0000259" key="9">
    <source>
        <dbReference type="PROSITE" id="PS50011"/>
    </source>
</evidence>
<dbReference type="GO" id="GO:0005634">
    <property type="term" value="C:nucleus"/>
    <property type="evidence" value="ECO:0007669"/>
    <property type="project" value="TreeGrafter"/>
</dbReference>
<dbReference type="GO" id="GO:0005737">
    <property type="term" value="C:cytoplasm"/>
    <property type="evidence" value="ECO:0007669"/>
    <property type="project" value="TreeGrafter"/>
</dbReference>
<dbReference type="SMART" id="SM00220">
    <property type="entry name" value="S_TKc"/>
    <property type="match status" value="1"/>
</dbReference>
<keyword evidence="5 10" id="KW-0418">Kinase</keyword>
<evidence type="ECO:0000256" key="7">
    <source>
        <dbReference type="PROSITE-ProRule" id="PRU10141"/>
    </source>
</evidence>
<keyword evidence="4 7" id="KW-0547">Nucleotide-binding</keyword>
<dbReference type="InterPro" id="IPR008271">
    <property type="entry name" value="Ser/Thr_kinase_AS"/>
</dbReference>
<feature type="domain" description="Protein kinase" evidence="9">
    <location>
        <begin position="21"/>
        <end position="309"/>
    </location>
</feature>
<sequence length="351" mass="40007">MAQPPSSTGGRSRDAAIQQQYVDHRAVGQGTFGTVMLARDATTGEPVAIKKVIQDPRFKNRELQIMRILNHPNVVALKNYYYVNGDTRPDDVFLNVVMEFVPDTLHRCCRNYVRARQYTPMILVKVFLFQLLRSIGYLHLPSVNVCHRDIKPHNVLVNVETGQLKICDFGSAKQLTNEPNVAYICSRYYRAPELIFGNQYYSTSVDVWSVGCIFAEMLIGEPIFRGENSMGQLVEIIKILGTPGKEQLEQLNRRNQTAEPRLAQIRPRPWSRVFPEHVPVEAHDLITKLLAYVPTERVKPMDALCHPFFAELSDPNARLPNAQPLPAALFVFTEEEKRNMTPQQLAHLVRN</sequence>
<dbReference type="Pfam" id="PF00069">
    <property type="entry name" value="Pkinase"/>
    <property type="match status" value="1"/>
</dbReference>
<dbReference type="PANTHER" id="PTHR24057">
    <property type="entry name" value="GLYCOGEN SYNTHASE KINASE-3 ALPHA"/>
    <property type="match status" value="1"/>
</dbReference>
<dbReference type="GO" id="GO:0007165">
    <property type="term" value="P:signal transduction"/>
    <property type="evidence" value="ECO:0007669"/>
    <property type="project" value="TreeGrafter"/>
</dbReference>
<evidence type="ECO:0000256" key="1">
    <source>
        <dbReference type="ARBA" id="ARBA00005527"/>
    </source>
</evidence>
<reference evidence="12" key="3">
    <citation type="submission" date="2015-09" db="EMBL/GenBank/DDBJ databases">
        <authorList>
            <consortium name="Pathogen Informatics"/>
        </authorList>
    </citation>
    <scope>NUCLEOTIDE SEQUENCE [LARGE SCALE GENOMIC DNA]</scope>
    <source>
        <strain evidence="12">Lake Konstanz</strain>
    </source>
</reference>
<reference evidence="11" key="2">
    <citation type="submission" date="2015-09" db="EMBL/GenBank/DDBJ databases">
        <authorList>
            <person name="Jackson K.R."/>
            <person name="Lunt B.L."/>
            <person name="Fisher J.N.B."/>
            <person name="Gardner A.V."/>
            <person name="Bailey M.E."/>
            <person name="Deus L.M."/>
            <person name="Earl A.S."/>
            <person name="Gibby P.D."/>
            <person name="Hartmann K.A."/>
            <person name="Liu J.E."/>
            <person name="Manci A.M."/>
            <person name="Nielsen D.A."/>
            <person name="Solomon M.B."/>
            <person name="Breakwell D.P."/>
            <person name="Burnett S.H."/>
            <person name="Grose J.H."/>
        </authorList>
    </citation>
    <scope>NUCLEOTIDE SEQUENCE [LARGE SCALE GENOMIC DNA]</scope>
    <source>
        <strain evidence="11">Lake Konstanz</strain>
    </source>
</reference>
<comment type="similarity">
    <text evidence="1">Belongs to the protein kinase superfamily. CMGC Ser/Thr protein kinase family. GSK-3 subfamily.</text>
</comment>
<dbReference type="AlphaFoldDB" id="B6DTE5"/>
<dbReference type="PROSITE" id="PS00107">
    <property type="entry name" value="PROTEIN_KINASE_ATP"/>
    <property type="match status" value="1"/>
</dbReference>
<dbReference type="InterPro" id="IPR050591">
    <property type="entry name" value="GSK-3"/>
</dbReference>
<dbReference type="SUPFAM" id="SSF56112">
    <property type="entry name" value="Protein kinase-like (PK-like)"/>
    <property type="match status" value="1"/>
</dbReference>
<dbReference type="InterPro" id="IPR011009">
    <property type="entry name" value="Kinase-like_dom_sf"/>
</dbReference>
<organism evidence="10">
    <name type="scientific">Bodo saltans</name>
    <name type="common">Flagellated protozoan</name>
    <dbReference type="NCBI Taxonomy" id="75058"/>
    <lineage>
        <taxon>Eukaryota</taxon>
        <taxon>Discoba</taxon>
        <taxon>Euglenozoa</taxon>
        <taxon>Kinetoplastea</taxon>
        <taxon>Metakinetoplastina</taxon>
        <taxon>Eubodonida</taxon>
        <taxon>Bodonidae</taxon>
        <taxon>Bodo</taxon>
    </lineage>
</organism>
<dbReference type="Gene3D" id="3.30.200.20">
    <property type="entry name" value="Phosphorylase Kinase, domain 1"/>
    <property type="match status" value="1"/>
</dbReference>
<dbReference type="PROSITE" id="PS50011">
    <property type="entry name" value="PROTEIN_KINASE_DOM"/>
    <property type="match status" value="1"/>
</dbReference>
<dbReference type="Proteomes" id="UP000051952">
    <property type="component" value="Unassembled WGS sequence"/>
</dbReference>
<evidence type="ECO:0000256" key="2">
    <source>
        <dbReference type="ARBA" id="ARBA00022527"/>
    </source>
</evidence>
<dbReference type="OrthoDB" id="272141at2759"/>
<dbReference type="Gene3D" id="1.10.510.10">
    <property type="entry name" value="Transferase(Phosphotransferase) domain 1"/>
    <property type="match status" value="1"/>
</dbReference>
<evidence type="ECO:0000256" key="8">
    <source>
        <dbReference type="RuleBase" id="RU000304"/>
    </source>
</evidence>
<keyword evidence="12" id="KW-1185">Reference proteome</keyword>
<feature type="binding site" evidence="7">
    <location>
        <position position="51"/>
    </location>
    <ligand>
        <name>ATP</name>
        <dbReference type="ChEBI" id="CHEBI:30616"/>
    </ligand>
</feature>
<evidence type="ECO:0000256" key="5">
    <source>
        <dbReference type="ARBA" id="ARBA00022777"/>
    </source>
</evidence>
<dbReference type="InterPro" id="IPR017441">
    <property type="entry name" value="Protein_kinase_ATP_BS"/>
</dbReference>
<proteinExistence type="inferred from homology"/>
<evidence type="ECO:0000313" key="12">
    <source>
        <dbReference type="Proteomes" id="UP000051952"/>
    </source>
</evidence>